<gene>
    <name evidence="1" type="primary">jg26244</name>
    <name evidence="1" type="ORF">PAEG_LOCUS11385</name>
</gene>
<evidence type="ECO:0000313" key="2">
    <source>
        <dbReference type="Proteomes" id="UP000838756"/>
    </source>
</evidence>
<keyword evidence="2" id="KW-1185">Reference proteome</keyword>
<organism evidence="1 2">
    <name type="scientific">Pararge aegeria aegeria</name>
    <dbReference type="NCBI Taxonomy" id="348720"/>
    <lineage>
        <taxon>Eukaryota</taxon>
        <taxon>Metazoa</taxon>
        <taxon>Ecdysozoa</taxon>
        <taxon>Arthropoda</taxon>
        <taxon>Hexapoda</taxon>
        <taxon>Insecta</taxon>
        <taxon>Pterygota</taxon>
        <taxon>Neoptera</taxon>
        <taxon>Endopterygota</taxon>
        <taxon>Lepidoptera</taxon>
        <taxon>Glossata</taxon>
        <taxon>Ditrysia</taxon>
        <taxon>Papilionoidea</taxon>
        <taxon>Nymphalidae</taxon>
        <taxon>Satyrinae</taxon>
        <taxon>Satyrini</taxon>
        <taxon>Parargina</taxon>
        <taxon>Pararge</taxon>
    </lineage>
</organism>
<name>A0A8S4RB89_9NEOP</name>
<dbReference type="AlphaFoldDB" id="A0A8S4RB89"/>
<accession>A0A8S4RB89</accession>
<dbReference type="OrthoDB" id="6479200at2759"/>
<dbReference type="EMBL" id="CAKXAJ010024956">
    <property type="protein sequence ID" value="CAH2233396.1"/>
    <property type="molecule type" value="Genomic_DNA"/>
</dbReference>
<evidence type="ECO:0000313" key="1">
    <source>
        <dbReference type="EMBL" id="CAH2233396.1"/>
    </source>
</evidence>
<dbReference type="Proteomes" id="UP000838756">
    <property type="component" value="Unassembled WGS sequence"/>
</dbReference>
<protein>
    <submittedName>
        <fullName evidence="1">Jg26244 protein</fullName>
    </submittedName>
</protein>
<reference evidence="1" key="1">
    <citation type="submission" date="2022-03" db="EMBL/GenBank/DDBJ databases">
        <authorList>
            <person name="Lindestad O."/>
        </authorList>
    </citation>
    <scope>NUCLEOTIDE SEQUENCE</scope>
</reference>
<proteinExistence type="predicted"/>
<sequence length="130" mass="14762">MNNSIVAPIENLRIWSGGNWIKCNGMSNLLLRIHYDQLLVTSEDKVLESLNTNKKLKGIFKDDILILIINAEGQEATESAPLSIKLNTLPMPENYKHFVKLCLLDPMFPQLVQQTKQTLDTEILNKDSLL</sequence>
<comment type="caution">
    <text evidence="1">The sequence shown here is derived from an EMBL/GenBank/DDBJ whole genome shotgun (WGS) entry which is preliminary data.</text>
</comment>